<accession>A0A1I7KW59</accession>
<protein>
    <recommendedName>
        <fullName evidence="2">3-keto-alpha-glucoside-1,2-lyase/3-keto-2-hydroxy-glucal hydratase domain-containing protein</fullName>
    </recommendedName>
</protein>
<dbReference type="GO" id="GO:0016787">
    <property type="term" value="F:hydrolase activity"/>
    <property type="evidence" value="ECO:0007669"/>
    <property type="project" value="InterPro"/>
</dbReference>
<dbReference type="InterPro" id="IPR010496">
    <property type="entry name" value="AL/BT2_dom"/>
</dbReference>
<evidence type="ECO:0000259" key="2">
    <source>
        <dbReference type="Pfam" id="PF06439"/>
    </source>
</evidence>
<dbReference type="STRING" id="1035707.SAMN05216552_102070"/>
<dbReference type="Gene3D" id="2.60.120.560">
    <property type="entry name" value="Exo-inulinase, domain 1"/>
    <property type="match status" value="1"/>
</dbReference>
<dbReference type="AlphaFoldDB" id="A0A1I7KW59"/>
<evidence type="ECO:0000256" key="1">
    <source>
        <dbReference type="SAM" id="SignalP"/>
    </source>
</evidence>
<dbReference type="RefSeq" id="WP_093557370.1">
    <property type="nucleotide sequence ID" value="NZ_FPBO01000020.1"/>
</dbReference>
<gene>
    <name evidence="3" type="ORF">SAMN05216552_102070</name>
</gene>
<feature type="domain" description="3-keto-alpha-glucoside-1,2-lyase/3-keto-2-hydroxy-glucal hydratase" evidence="2">
    <location>
        <begin position="150"/>
        <end position="318"/>
    </location>
</feature>
<keyword evidence="4" id="KW-1185">Reference proteome</keyword>
<feature type="signal peptide" evidence="1">
    <location>
        <begin position="1"/>
        <end position="24"/>
    </location>
</feature>
<evidence type="ECO:0000313" key="3">
    <source>
        <dbReference type="EMBL" id="SFV01713.1"/>
    </source>
</evidence>
<organism evidence="3 4">
    <name type="scientific">Pseudoduganella namucuonensis</name>
    <dbReference type="NCBI Taxonomy" id="1035707"/>
    <lineage>
        <taxon>Bacteria</taxon>
        <taxon>Pseudomonadati</taxon>
        <taxon>Pseudomonadota</taxon>
        <taxon>Betaproteobacteria</taxon>
        <taxon>Burkholderiales</taxon>
        <taxon>Oxalobacteraceae</taxon>
        <taxon>Telluria group</taxon>
        <taxon>Pseudoduganella</taxon>
    </lineage>
</organism>
<dbReference type="Proteomes" id="UP000199391">
    <property type="component" value="Unassembled WGS sequence"/>
</dbReference>
<keyword evidence="1" id="KW-0732">Signal</keyword>
<dbReference type="Pfam" id="PF06439">
    <property type="entry name" value="3keto-disac_hyd"/>
    <property type="match status" value="1"/>
</dbReference>
<name>A0A1I7KW59_9BURK</name>
<evidence type="ECO:0000313" key="4">
    <source>
        <dbReference type="Proteomes" id="UP000199391"/>
    </source>
</evidence>
<dbReference type="EMBL" id="FPBO01000020">
    <property type="protein sequence ID" value="SFV01713.1"/>
    <property type="molecule type" value="Genomic_DNA"/>
</dbReference>
<sequence>MKISPLRLFARLAALFAVSAAACAADPQQPAGFADPVLGRWNLTVTAKDGTQYPSWFDIRLRKESELMAEVVGRFGSTRHATAVEYSKGKLQLRVPRQYEQDISDLVFDGALVDEQLVGTTTNEDGAVISWSAQRAPELPRKGRQKWGKPVELFNGRNLNGWRPQHVTAAPCWQIENGLLTNAAPCTNLISDATFGDFKVRMEFMNVAGGNSGLYLRGRYEVQISDAYGLAVDPLRMGAVYGHVRPQANASRKAGEWQTLEVTLSGRFVTVVLNGVTVIDGQEIPGITGGALDSRETEAGPLLLQGDHTKVFIRKLSVARSLN</sequence>
<dbReference type="PROSITE" id="PS51257">
    <property type="entry name" value="PROKAR_LIPOPROTEIN"/>
    <property type="match status" value="1"/>
</dbReference>
<proteinExistence type="predicted"/>
<reference evidence="4" key="1">
    <citation type="submission" date="2016-10" db="EMBL/GenBank/DDBJ databases">
        <authorList>
            <person name="Varghese N."/>
            <person name="Submissions S."/>
        </authorList>
    </citation>
    <scope>NUCLEOTIDE SEQUENCE [LARGE SCALE GENOMIC DNA]</scope>
    <source>
        <strain evidence="4">CGMCC 1.11014</strain>
    </source>
</reference>
<feature type="chain" id="PRO_5011562018" description="3-keto-alpha-glucoside-1,2-lyase/3-keto-2-hydroxy-glucal hydratase domain-containing protein" evidence="1">
    <location>
        <begin position="25"/>
        <end position="323"/>
    </location>
</feature>
<dbReference type="OrthoDB" id="259356at2"/>